<gene>
    <name evidence="1" type="ORF">P8C59_006077</name>
</gene>
<comment type="caution">
    <text evidence="1">The sequence shown here is derived from an EMBL/GenBank/DDBJ whole genome shotgun (WGS) entry which is preliminary data.</text>
</comment>
<evidence type="ECO:0000313" key="1">
    <source>
        <dbReference type="EMBL" id="KAK2071671.1"/>
    </source>
</evidence>
<protein>
    <submittedName>
        <fullName evidence="1">Uncharacterized protein</fullName>
    </submittedName>
</protein>
<evidence type="ECO:0000313" key="2">
    <source>
        <dbReference type="Proteomes" id="UP001217918"/>
    </source>
</evidence>
<dbReference type="Proteomes" id="UP001217918">
    <property type="component" value="Unassembled WGS sequence"/>
</dbReference>
<keyword evidence="2" id="KW-1185">Reference proteome</keyword>
<reference evidence="1" key="1">
    <citation type="journal article" date="2023" name="Mol. Plant Microbe Interact.">
        <title>Elucidating the Obligate Nature and Biological Capacity of an Invasive Fungal Corn Pathogen.</title>
        <authorList>
            <person name="MacCready J.S."/>
            <person name="Roggenkamp E.M."/>
            <person name="Gdanetz K."/>
            <person name="Chilvers M.I."/>
        </authorList>
    </citation>
    <scope>NUCLEOTIDE SEQUENCE</scope>
    <source>
        <strain evidence="1">PM02</strain>
    </source>
</reference>
<accession>A0AAD9MG79</accession>
<proteinExistence type="predicted"/>
<sequence length="102" mass="10937">MFLVRSLLTPYVRQSSTAFTSAVFTKSCPVLRLAASAQRTFSTTPPNSATINQVLRGCRKAARARHAVSPALAETDRPQAKGVCLKRRLGSVGSGDSSDQQK</sequence>
<dbReference type="AlphaFoldDB" id="A0AAD9MG79"/>
<name>A0AAD9MG79_9PEZI</name>
<dbReference type="EMBL" id="JAQQPM010000005">
    <property type="protein sequence ID" value="KAK2071671.1"/>
    <property type="molecule type" value="Genomic_DNA"/>
</dbReference>
<organism evidence="1 2">
    <name type="scientific">Phyllachora maydis</name>
    <dbReference type="NCBI Taxonomy" id="1825666"/>
    <lineage>
        <taxon>Eukaryota</taxon>
        <taxon>Fungi</taxon>
        <taxon>Dikarya</taxon>
        <taxon>Ascomycota</taxon>
        <taxon>Pezizomycotina</taxon>
        <taxon>Sordariomycetes</taxon>
        <taxon>Sordariomycetidae</taxon>
        <taxon>Phyllachorales</taxon>
        <taxon>Phyllachoraceae</taxon>
        <taxon>Phyllachora</taxon>
    </lineage>
</organism>